<evidence type="ECO:0000256" key="2">
    <source>
        <dbReference type="ARBA" id="ARBA00007599"/>
    </source>
</evidence>
<organism evidence="11 12">
    <name type="scientific">Alkalispirochaeta americana</name>
    <dbReference type="NCBI Taxonomy" id="159291"/>
    <lineage>
        <taxon>Bacteria</taxon>
        <taxon>Pseudomonadati</taxon>
        <taxon>Spirochaetota</taxon>
        <taxon>Spirochaetia</taxon>
        <taxon>Spirochaetales</taxon>
        <taxon>Spirochaetaceae</taxon>
        <taxon>Alkalispirochaeta</taxon>
    </lineage>
</organism>
<dbReference type="GO" id="GO:0046872">
    <property type="term" value="F:metal ion binding"/>
    <property type="evidence" value="ECO:0007669"/>
    <property type="project" value="UniProtKB-KW"/>
</dbReference>
<dbReference type="GO" id="GO:0005737">
    <property type="term" value="C:cytoplasm"/>
    <property type="evidence" value="ECO:0007669"/>
    <property type="project" value="UniProtKB-SubCell"/>
</dbReference>
<evidence type="ECO:0000256" key="4">
    <source>
        <dbReference type="ARBA" id="ARBA00022490"/>
    </source>
</evidence>
<keyword evidence="7" id="KW-0547">Nucleotide-binding</keyword>
<evidence type="ECO:0000256" key="1">
    <source>
        <dbReference type="ARBA" id="ARBA00004496"/>
    </source>
</evidence>
<dbReference type="SUPFAM" id="SSF52540">
    <property type="entry name" value="P-loop containing nucleoside triphosphate hydrolases"/>
    <property type="match status" value="1"/>
</dbReference>
<reference evidence="11 12" key="1">
    <citation type="submission" date="2017-01" db="EMBL/GenBank/DDBJ databases">
        <authorList>
            <person name="Mah S.A."/>
            <person name="Swanson W.J."/>
            <person name="Moy G.W."/>
            <person name="Vacquier V.D."/>
        </authorList>
    </citation>
    <scope>NUCLEOTIDE SEQUENCE [LARGE SCALE GENOMIC DNA]</scope>
    <source>
        <strain evidence="11 12">ASpG1</strain>
    </source>
</reference>
<evidence type="ECO:0000256" key="8">
    <source>
        <dbReference type="ARBA" id="ARBA00022840"/>
    </source>
</evidence>
<dbReference type="STRING" id="159291.SAMN05920897_11757"/>
<protein>
    <recommendedName>
        <fullName evidence="3">tRNA threonylcarbamoyladenosine biosynthesis protein TsaE</fullName>
    </recommendedName>
    <alternativeName>
        <fullName evidence="10">t(6)A37 threonylcarbamoyladenosine biosynthesis protein TsaE</fullName>
    </alternativeName>
</protein>
<dbReference type="PANTHER" id="PTHR33540:SF2">
    <property type="entry name" value="TRNA THREONYLCARBAMOYLADENOSINE BIOSYNTHESIS PROTEIN TSAE"/>
    <property type="match status" value="1"/>
</dbReference>
<dbReference type="NCBIfam" id="TIGR00150">
    <property type="entry name" value="T6A_YjeE"/>
    <property type="match status" value="1"/>
</dbReference>
<dbReference type="InterPro" id="IPR003442">
    <property type="entry name" value="T6A_TsaE"/>
</dbReference>
<evidence type="ECO:0000256" key="3">
    <source>
        <dbReference type="ARBA" id="ARBA00019010"/>
    </source>
</evidence>
<evidence type="ECO:0000313" key="11">
    <source>
        <dbReference type="EMBL" id="SIQ89069.1"/>
    </source>
</evidence>
<dbReference type="AlphaFoldDB" id="A0A1N6WG08"/>
<sequence length="115" mass="12655">MIITLQGDLGAGKSVFARALGRALGVEEPMPSPTFSLVHEYQGRLPLLHIDLYRLSGEDEFDLLGLEEAMEGAATLVEWPERAPRLLEEAAVRVTITIASQAPHPHDQIRTITIE</sequence>
<accession>A0A1N6WG08</accession>
<dbReference type="InterPro" id="IPR027417">
    <property type="entry name" value="P-loop_NTPase"/>
</dbReference>
<evidence type="ECO:0000256" key="7">
    <source>
        <dbReference type="ARBA" id="ARBA00022741"/>
    </source>
</evidence>
<keyword evidence="5" id="KW-0819">tRNA processing</keyword>
<comment type="similarity">
    <text evidence="2">Belongs to the TsaE family.</text>
</comment>
<dbReference type="Gene3D" id="3.40.50.300">
    <property type="entry name" value="P-loop containing nucleotide triphosphate hydrolases"/>
    <property type="match status" value="1"/>
</dbReference>
<dbReference type="GO" id="GO:0002949">
    <property type="term" value="P:tRNA threonylcarbamoyladenosine modification"/>
    <property type="evidence" value="ECO:0007669"/>
    <property type="project" value="InterPro"/>
</dbReference>
<keyword evidence="8" id="KW-0067">ATP-binding</keyword>
<keyword evidence="9" id="KW-0460">Magnesium</keyword>
<keyword evidence="12" id="KW-1185">Reference proteome</keyword>
<name>A0A1N6WG08_9SPIO</name>
<proteinExistence type="inferred from homology"/>
<dbReference type="PANTHER" id="PTHR33540">
    <property type="entry name" value="TRNA THREONYLCARBAMOYLADENOSINE BIOSYNTHESIS PROTEIN TSAE"/>
    <property type="match status" value="1"/>
</dbReference>
<keyword evidence="6" id="KW-0479">Metal-binding</keyword>
<comment type="subcellular location">
    <subcellularLocation>
        <location evidence="1">Cytoplasm</location>
    </subcellularLocation>
</comment>
<evidence type="ECO:0000256" key="5">
    <source>
        <dbReference type="ARBA" id="ARBA00022694"/>
    </source>
</evidence>
<evidence type="ECO:0000256" key="9">
    <source>
        <dbReference type="ARBA" id="ARBA00022842"/>
    </source>
</evidence>
<dbReference type="GO" id="GO:0005524">
    <property type="term" value="F:ATP binding"/>
    <property type="evidence" value="ECO:0007669"/>
    <property type="project" value="UniProtKB-KW"/>
</dbReference>
<dbReference type="EMBL" id="FTMS01000017">
    <property type="protein sequence ID" value="SIQ89069.1"/>
    <property type="molecule type" value="Genomic_DNA"/>
</dbReference>
<evidence type="ECO:0000256" key="10">
    <source>
        <dbReference type="ARBA" id="ARBA00032441"/>
    </source>
</evidence>
<keyword evidence="4" id="KW-0963">Cytoplasm</keyword>
<gene>
    <name evidence="11" type="ORF">SAMN05920897_11757</name>
</gene>
<dbReference type="Pfam" id="PF02367">
    <property type="entry name" value="TsaE"/>
    <property type="match status" value="1"/>
</dbReference>
<evidence type="ECO:0000256" key="6">
    <source>
        <dbReference type="ARBA" id="ARBA00022723"/>
    </source>
</evidence>
<evidence type="ECO:0000313" key="12">
    <source>
        <dbReference type="Proteomes" id="UP000186400"/>
    </source>
</evidence>
<dbReference type="Proteomes" id="UP000186400">
    <property type="component" value="Unassembled WGS sequence"/>
</dbReference>